<feature type="region of interest" description="Disordered" evidence="1">
    <location>
        <begin position="79"/>
        <end position="99"/>
    </location>
</feature>
<sequence>MEKQYNKGSLVSKIFHGMKKIVKKKKPTCQASGCYNLCASRKDVYCTNCIKYPPPVQNTYIPPVTVTQPAVNVNQSIVNAKPTTPPPPPVTVNPTTTTPPPVIVNPTPPPPKLTQVFSNSVIKKTEMKLLKTGDPEYKDALQSFCLGLPNNTILGIFKLNMPTHLVKAHDDYKVKYSYPNVRAFHGTKCVCGPQRFVSNPKAEFCKSGCGACGIAQDGNKIRFSGDGKLWFANNSSVSLGYCSYGYHASYGYGKNGTYGTTANTMFIVDLITNLPGPVYILDSEASAIPKYLVIFQ</sequence>
<dbReference type="EMBL" id="CAJVPY010003073">
    <property type="protein sequence ID" value="CAG8580757.1"/>
    <property type="molecule type" value="Genomic_DNA"/>
</dbReference>
<proteinExistence type="predicted"/>
<organism evidence="2 3">
    <name type="scientific">Dentiscutata erythropus</name>
    <dbReference type="NCBI Taxonomy" id="1348616"/>
    <lineage>
        <taxon>Eukaryota</taxon>
        <taxon>Fungi</taxon>
        <taxon>Fungi incertae sedis</taxon>
        <taxon>Mucoromycota</taxon>
        <taxon>Glomeromycotina</taxon>
        <taxon>Glomeromycetes</taxon>
        <taxon>Diversisporales</taxon>
        <taxon>Gigasporaceae</taxon>
        <taxon>Dentiscutata</taxon>
    </lineage>
</organism>
<comment type="caution">
    <text evidence="2">The sequence shown here is derived from an EMBL/GenBank/DDBJ whole genome shotgun (WGS) entry which is preliminary data.</text>
</comment>
<evidence type="ECO:0000313" key="2">
    <source>
        <dbReference type="EMBL" id="CAG8580757.1"/>
    </source>
</evidence>
<evidence type="ECO:0000313" key="3">
    <source>
        <dbReference type="Proteomes" id="UP000789405"/>
    </source>
</evidence>
<feature type="compositionally biased region" description="Pro residues" evidence="1">
    <location>
        <begin position="83"/>
        <end position="99"/>
    </location>
</feature>
<reference evidence="2" key="1">
    <citation type="submission" date="2021-06" db="EMBL/GenBank/DDBJ databases">
        <authorList>
            <person name="Kallberg Y."/>
            <person name="Tangrot J."/>
            <person name="Rosling A."/>
        </authorList>
    </citation>
    <scope>NUCLEOTIDE SEQUENCE</scope>
    <source>
        <strain evidence="2">MA453B</strain>
    </source>
</reference>
<dbReference type="Proteomes" id="UP000789405">
    <property type="component" value="Unassembled WGS sequence"/>
</dbReference>
<keyword evidence="3" id="KW-1185">Reference proteome</keyword>
<protein>
    <submittedName>
        <fullName evidence="2">26949_t:CDS:1</fullName>
    </submittedName>
</protein>
<gene>
    <name evidence="2" type="ORF">DERYTH_LOCUS6676</name>
</gene>
<accession>A0A9N9G6L5</accession>
<name>A0A9N9G6L5_9GLOM</name>
<evidence type="ECO:0000256" key="1">
    <source>
        <dbReference type="SAM" id="MobiDB-lite"/>
    </source>
</evidence>
<dbReference type="Gene3D" id="3.90.228.10">
    <property type="match status" value="1"/>
</dbReference>
<dbReference type="AlphaFoldDB" id="A0A9N9G6L5"/>
<dbReference type="OrthoDB" id="2503928at2759"/>
<dbReference type="SUPFAM" id="SSF56399">
    <property type="entry name" value="ADP-ribosylation"/>
    <property type="match status" value="1"/>
</dbReference>